<dbReference type="Proteomes" id="UP000270094">
    <property type="component" value="Unassembled WGS sequence"/>
</dbReference>
<evidence type="ECO:0000313" key="3">
    <source>
        <dbReference type="Proteomes" id="UP000270094"/>
    </source>
</evidence>
<reference evidence="2 3" key="1">
    <citation type="submission" date="2018-11" db="EMBL/GenBank/DDBJ databases">
        <authorList>
            <consortium name="Pathogen Informatics"/>
        </authorList>
    </citation>
    <scope>NUCLEOTIDE SEQUENCE [LARGE SCALE GENOMIC DNA]</scope>
</reference>
<keyword evidence="3" id="KW-1185">Reference proteome</keyword>
<evidence type="ECO:0000256" key="1">
    <source>
        <dbReference type="SAM" id="MobiDB-lite"/>
    </source>
</evidence>
<name>A0A3P7K4F3_STRVU</name>
<gene>
    <name evidence="2" type="ORF">SVUK_LOCUS1103</name>
</gene>
<protein>
    <submittedName>
        <fullName evidence="2">Uncharacterized protein</fullName>
    </submittedName>
</protein>
<feature type="compositionally biased region" description="Polar residues" evidence="1">
    <location>
        <begin position="30"/>
        <end position="64"/>
    </location>
</feature>
<sequence length="170" mass="18440">MELRGVTVEEGGMQEREKEPYWANVPFGNDNPTAQSSATSEPFLATNGSATGSPKDQYQNQQASHHMLSSHPIHPASTPISTFNAVGPQECITFFDAGMEDRTPSPPTSDRSSPANGVMGGNIVYESNTMSPFSTHSPVNGLAMAQQQLKSRSKMHEMAVRQRLITDQVC</sequence>
<proteinExistence type="predicted"/>
<accession>A0A3P7K4F3</accession>
<dbReference type="EMBL" id="UYYB01002056">
    <property type="protein sequence ID" value="VDM66105.1"/>
    <property type="molecule type" value="Genomic_DNA"/>
</dbReference>
<dbReference type="AlphaFoldDB" id="A0A3P7K4F3"/>
<dbReference type="OrthoDB" id="674948at2759"/>
<organism evidence="2 3">
    <name type="scientific">Strongylus vulgaris</name>
    <name type="common">Blood worm</name>
    <dbReference type="NCBI Taxonomy" id="40348"/>
    <lineage>
        <taxon>Eukaryota</taxon>
        <taxon>Metazoa</taxon>
        <taxon>Ecdysozoa</taxon>
        <taxon>Nematoda</taxon>
        <taxon>Chromadorea</taxon>
        <taxon>Rhabditida</taxon>
        <taxon>Rhabditina</taxon>
        <taxon>Rhabditomorpha</taxon>
        <taxon>Strongyloidea</taxon>
        <taxon>Strongylidae</taxon>
        <taxon>Strongylus</taxon>
    </lineage>
</organism>
<feature type="region of interest" description="Disordered" evidence="1">
    <location>
        <begin position="1"/>
        <end position="82"/>
    </location>
</feature>
<evidence type="ECO:0000313" key="2">
    <source>
        <dbReference type="EMBL" id="VDM66105.1"/>
    </source>
</evidence>